<geneLocation type="plasmid" evidence="6 7">
    <name>unnamed2</name>
</geneLocation>
<evidence type="ECO:0000259" key="5">
    <source>
        <dbReference type="PROSITE" id="PS50893"/>
    </source>
</evidence>
<reference evidence="6 7" key="1">
    <citation type="submission" date="2017-06" db="EMBL/GenBank/DDBJ databases">
        <title>Yangia sp. YSBP01 complete genome sequence.</title>
        <authorList>
            <person name="Woo J.-H."/>
            <person name="Kim H.-S."/>
        </authorList>
    </citation>
    <scope>NUCLEOTIDE SEQUENCE [LARGE SCALE GENOMIC DNA]</scope>
    <source>
        <strain evidence="6 7">YSBP01</strain>
        <plasmid evidence="6 7">unnamed2</plasmid>
    </source>
</reference>
<dbReference type="AlphaFoldDB" id="A0A2U8HKT8"/>
<keyword evidence="2" id="KW-0813">Transport</keyword>
<dbReference type="KEGG" id="ypac:CEW88_21740"/>
<comment type="similarity">
    <text evidence="1">Belongs to the ABC transporter superfamily.</text>
</comment>
<dbReference type="PANTHER" id="PTHR42788">
    <property type="entry name" value="TAURINE IMPORT ATP-BINDING PROTEIN-RELATED"/>
    <property type="match status" value="1"/>
</dbReference>
<dbReference type="RefSeq" id="WP_108970493.1">
    <property type="nucleotide sequence ID" value="NZ_CP022192.1"/>
</dbReference>
<dbReference type="Proteomes" id="UP000244915">
    <property type="component" value="Plasmid unnamed2"/>
</dbReference>
<evidence type="ECO:0000313" key="7">
    <source>
        <dbReference type="Proteomes" id="UP000244915"/>
    </source>
</evidence>
<dbReference type="InterPro" id="IPR003439">
    <property type="entry name" value="ABC_transporter-like_ATP-bd"/>
</dbReference>
<sequence length="223" mass="24557">MSPNIRPEDGRVVPLHPKLADPGAVRVEIRSKRFGGTEVLRNVHFTVSRGETVALLGPSGIGKSTLLRIVAGLDPEFEGEITRPTHMAMVFQEPTLMPWRSALQNLTLVHPELSEGDARAALDRVGLKGRHDAYPRSLSLGQQRRLALARAFAGRLDMLVMDEPFVSLDPELAEAMLALTEELITELRPAVLFVTHARIEAERLASRILHLQGQPATLTPHLV</sequence>
<protein>
    <submittedName>
        <fullName evidence="6">ABC transporter ATP-binding protein</fullName>
    </submittedName>
</protein>
<feature type="domain" description="ABC transporter" evidence="5">
    <location>
        <begin position="25"/>
        <end position="223"/>
    </location>
</feature>
<keyword evidence="4 6" id="KW-0067">ATP-binding</keyword>
<dbReference type="SUPFAM" id="SSF52540">
    <property type="entry name" value="P-loop containing nucleoside triphosphate hydrolases"/>
    <property type="match status" value="1"/>
</dbReference>
<dbReference type="PROSITE" id="PS50893">
    <property type="entry name" value="ABC_TRANSPORTER_2"/>
    <property type="match status" value="1"/>
</dbReference>
<accession>A0A2U8HKT8</accession>
<dbReference type="OrthoDB" id="9802264at2"/>
<evidence type="ECO:0000256" key="2">
    <source>
        <dbReference type="ARBA" id="ARBA00022448"/>
    </source>
</evidence>
<dbReference type="GO" id="GO:0005524">
    <property type="term" value="F:ATP binding"/>
    <property type="evidence" value="ECO:0007669"/>
    <property type="project" value="UniProtKB-KW"/>
</dbReference>
<evidence type="ECO:0000313" key="6">
    <source>
        <dbReference type="EMBL" id="AWI86392.1"/>
    </source>
</evidence>
<evidence type="ECO:0000256" key="3">
    <source>
        <dbReference type="ARBA" id="ARBA00022741"/>
    </source>
</evidence>
<dbReference type="InterPro" id="IPR050166">
    <property type="entry name" value="ABC_transporter_ATP-bind"/>
</dbReference>
<dbReference type="PROSITE" id="PS00211">
    <property type="entry name" value="ABC_TRANSPORTER_1"/>
    <property type="match status" value="1"/>
</dbReference>
<proteinExistence type="inferred from homology"/>
<evidence type="ECO:0000256" key="1">
    <source>
        <dbReference type="ARBA" id="ARBA00005417"/>
    </source>
</evidence>
<name>A0A2U8HKT8_9RHOB</name>
<dbReference type="InterPro" id="IPR003593">
    <property type="entry name" value="AAA+_ATPase"/>
</dbReference>
<organism evidence="6 7">
    <name type="scientific">Alloyangia pacifica</name>
    <dbReference type="NCBI Taxonomy" id="311180"/>
    <lineage>
        <taxon>Bacteria</taxon>
        <taxon>Pseudomonadati</taxon>
        <taxon>Pseudomonadota</taxon>
        <taxon>Alphaproteobacteria</taxon>
        <taxon>Rhodobacterales</taxon>
        <taxon>Roseobacteraceae</taxon>
        <taxon>Alloyangia</taxon>
    </lineage>
</organism>
<dbReference type="PANTHER" id="PTHR42788:SF19">
    <property type="entry name" value="ALIPHATIC SULFONATES IMPORT ATP-BINDING PROTEIN SSUB 2"/>
    <property type="match status" value="1"/>
</dbReference>
<dbReference type="InterPro" id="IPR027417">
    <property type="entry name" value="P-loop_NTPase"/>
</dbReference>
<dbReference type="EMBL" id="CP022192">
    <property type="protein sequence ID" value="AWI86392.1"/>
    <property type="molecule type" value="Genomic_DNA"/>
</dbReference>
<dbReference type="GO" id="GO:0016887">
    <property type="term" value="F:ATP hydrolysis activity"/>
    <property type="evidence" value="ECO:0007669"/>
    <property type="project" value="InterPro"/>
</dbReference>
<dbReference type="InterPro" id="IPR017871">
    <property type="entry name" value="ABC_transporter-like_CS"/>
</dbReference>
<keyword evidence="3" id="KW-0547">Nucleotide-binding</keyword>
<dbReference type="Pfam" id="PF00005">
    <property type="entry name" value="ABC_tran"/>
    <property type="match status" value="1"/>
</dbReference>
<evidence type="ECO:0000256" key="4">
    <source>
        <dbReference type="ARBA" id="ARBA00022840"/>
    </source>
</evidence>
<keyword evidence="6" id="KW-0614">Plasmid</keyword>
<gene>
    <name evidence="6" type="ORF">CEW88_21740</name>
</gene>
<dbReference type="Gene3D" id="3.40.50.300">
    <property type="entry name" value="P-loop containing nucleotide triphosphate hydrolases"/>
    <property type="match status" value="1"/>
</dbReference>
<dbReference type="SMART" id="SM00382">
    <property type="entry name" value="AAA"/>
    <property type="match status" value="1"/>
</dbReference>